<accession>A0ABR0WP33</accession>
<keyword evidence="7" id="KW-1185">Reference proteome</keyword>
<name>A0ABR0WP33_REHGL</name>
<reference evidence="6 7" key="1">
    <citation type="journal article" date="2021" name="Comput. Struct. Biotechnol. J.">
        <title>De novo genome assembly of the potent medicinal plant Rehmannia glutinosa using nanopore technology.</title>
        <authorList>
            <person name="Ma L."/>
            <person name="Dong C."/>
            <person name="Song C."/>
            <person name="Wang X."/>
            <person name="Zheng X."/>
            <person name="Niu Y."/>
            <person name="Chen S."/>
            <person name="Feng W."/>
        </authorList>
    </citation>
    <scope>NUCLEOTIDE SEQUENCE [LARGE SCALE GENOMIC DNA]</scope>
    <source>
        <strain evidence="6">DH-2019</strain>
    </source>
</reference>
<dbReference type="InterPro" id="IPR006565">
    <property type="entry name" value="BTP"/>
</dbReference>
<comment type="caution">
    <text evidence="6">The sequence shown here is derived from an EMBL/GenBank/DDBJ whole genome shotgun (WGS) entry which is preliminary data.</text>
</comment>
<comment type="subcellular location">
    <subcellularLocation>
        <location evidence="1">Nucleus</location>
    </subcellularLocation>
</comment>
<dbReference type="InterPro" id="IPR037818">
    <property type="entry name" value="TAF8"/>
</dbReference>
<dbReference type="InterPro" id="IPR009072">
    <property type="entry name" value="Histone-fold"/>
</dbReference>
<dbReference type="EMBL" id="JABTTQ020000010">
    <property type="protein sequence ID" value="KAK6148691.1"/>
    <property type="molecule type" value="Genomic_DNA"/>
</dbReference>
<dbReference type="Proteomes" id="UP001318860">
    <property type="component" value="Unassembled WGS sequence"/>
</dbReference>
<evidence type="ECO:0000313" key="7">
    <source>
        <dbReference type="Proteomes" id="UP001318860"/>
    </source>
</evidence>
<organism evidence="6 7">
    <name type="scientific">Rehmannia glutinosa</name>
    <name type="common">Chinese foxglove</name>
    <dbReference type="NCBI Taxonomy" id="99300"/>
    <lineage>
        <taxon>Eukaryota</taxon>
        <taxon>Viridiplantae</taxon>
        <taxon>Streptophyta</taxon>
        <taxon>Embryophyta</taxon>
        <taxon>Tracheophyta</taxon>
        <taxon>Spermatophyta</taxon>
        <taxon>Magnoliopsida</taxon>
        <taxon>eudicotyledons</taxon>
        <taxon>Gunneridae</taxon>
        <taxon>Pentapetalae</taxon>
        <taxon>asterids</taxon>
        <taxon>lamiids</taxon>
        <taxon>Lamiales</taxon>
        <taxon>Orobanchaceae</taxon>
        <taxon>Rehmannieae</taxon>
        <taxon>Rehmannia</taxon>
    </lineage>
</organism>
<evidence type="ECO:0000313" key="6">
    <source>
        <dbReference type="EMBL" id="KAK6148691.1"/>
    </source>
</evidence>
<gene>
    <name evidence="6" type="ORF">DH2020_019603</name>
</gene>
<evidence type="ECO:0000256" key="1">
    <source>
        <dbReference type="ARBA" id="ARBA00004123"/>
    </source>
</evidence>
<keyword evidence="2" id="KW-0805">Transcription regulation</keyword>
<dbReference type="PANTHER" id="PTHR46338:SF13">
    <property type="entry name" value="TRANSCRIPTION INITIATION FACTOR TFIID SUBUNIT 8-LIKE"/>
    <property type="match status" value="1"/>
</dbReference>
<dbReference type="Gene3D" id="1.10.20.10">
    <property type="entry name" value="Histone, subunit A"/>
    <property type="match status" value="1"/>
</dbReference>
<dbReference type="PANTHER" id="PTHR46338">
    <property type="entry name" value="TRANSCRIPTION INITIATION FACTOR TFIID SUBUNIT 8"/>
    <property type="match status" value="1"/>
</dbReference>
<feature type="domain" description="Bromodomain associated" evidence="5">
    <location>
        <begin position="22"/>
        <end position="98"/>
    </location>
</feature>
<evidence type="ECO:0000256" key="2">
    <source>
        <dbReference type="ARBA" id="ARBA00023015"/>
    </source>
</evidence>
<proteinExistence type="predicted"/>
<evidence type="ECO:0000256" key="3">
    <source>
        <dbReference type="ARBA" id="ARBA00023163"/>
    </source>
</evidence>
<protein>
    <recommendedName>
        <fullName evidence="5">Bromodomain associated domain-containing protein</fullName>
    </recommendedName>
</protein>
<dbReference type="Pfam" id="PF07524">
    <property type="entry name" value="Bromo_TP"/>
    <property type="match status" value="1"/>
</dbReference>
<sequence length="274" mass="30731">MRKSLRHNDKPIIEEAGPLPELEFSFTITRVAVAQICQSMGFKGAQISALEALTDVATRYLQAIAKLAVASANSGGRTQSNLPDIIVALEDLASLQGFPGNSSIRSRSLYTSAVIKDLMKFVEYTDEIPFARPLPPRTIFRQGAKGKYLKYRGDGDNSRGYRDGDSLRHVPRWLPAVPVVEGKEKGEEGKREVKWGCLDGRTREEKEDENWRFCDERKRVERVVSNKEIEISGKRGKVRFKMGVAIHNPTMVGNLRVQGLEKEFGATDYDEKEA</sequence>
<keyword evidence="4" id="KW-0539">Nucleus</keyword>
<evidence type="ECO:0000259" key="5">
    <source>
        <dbReference type="SMART" id="SM00576"/>
    </source>
</evidence>
<evidence type="ECO:0000256" key="4">
    <source>
        <dbReference type="ARBA" id="ARBA00023242"/>
    </source>
</evidence>
<dbReference type="SMART" id="SM00576">
    <property type="entry name" value="BTP"/>
    <property type="match status" value="1"/>
</dbReference>
<keyword evidence="3" id="KW-0804">Transcription</keyword>
<dbReference type="SUPFAM" id="SSF47113">
    <property type="entry name" value="Histone-fold"/>
    <property type="match status" value="1"/>
</dbReference>